<keyword evidence="2" id="KW-1185">Reference proteome</keyword>
<dbReference type="KEGG" id="cvr:CHLNCDRAFT_55669"/>
<organism evidence="2">
    <name type="scientific">Chlorella variabilis</name>
    <name type="common">Green alga</name>
    <dbReference type="NCBI Taxonomy" id="554065"/>
    <lineage>
        <taxon>Eukaryota</taxon>
        <taxon>Viridiplantae</taxon>
        <taxon>Chlorophyta</taxon>
        <taxon>core chlorophytes</taxon>
        <taxon>Trebouxiophyceae</taxon>
        <taxon>Chlorellales</taxon>
        <taxon>Chlorellaceae</taxon>
        <taxon>Chlorella clade</taxon>
        <taxon>Chlorella</taxon>
    </lineage>
</organism>
<reference evidence="1 2" key="1">
    <citation type="journal article" date="2010" name="Plant Cell">
        <title>The Chlorella variabilis NC64A genome reveals adaptation to photosymbiosis, coevolution with viruses, and cryptic sex.</title>
        <authorList>
            <person name="Blanc G."/>
            <person name="Duncan G."/>
            <person name="Agarkova I."/>
            <person name="Borodovsky M."/>
            <person name="Gurnon J."/>
            <person name="Kuo A."/>
            <person name="Lindquist E."/>
            <person name="Lucas S."/>
            <person name="Pangilinan J."/>
            <person name="Polle J."/>
            <person name="Salamov A."/>
            <person name="Terry A."/>
            <person name="Yamada T."/>
            <person name="Dunigan D.D."/>
            <person name="Grigoriev I.V."/>
            <person name="Claverie J.M."/>
            <person name="Van Etten J.L."/>
        </authorList>
    </citation>
    <scope>NUCLEOTIDE SEQUENCE [LARGE SCALE GENOMIC DNA]</scope>
    <source>
        <strain evidence="1 2">NC64A</strain>
    </source>
</reference>
<dbReference type="EMBL" id="GL433900">
    <property type="protein sequence ID" value="EFN50644.1"/>
    <property type="molecule type" value="Genomic_DNA"/>
</dbReference>
<proteinExistence type="predicted"/>
<name>E1ZU54_CHLVA</name>
<feature type="non-terminal residue" evidence="1">
    <location>
        <position position="1"/>
    </location>
</feature>
<dbReference type="InParanoid" id="E1ZU54"/>
<dbReference type="GO" id="GO:0045338">
    <property type="term" value="P:farnesyl diphosphate metabolic process"/>
    <property type="evidence" value="ECO:0007669"/>
    <property type="project" value="InterPro"/>
</dbReference>
<sequence length="200" mass="21908">VFQGLDKRYQQVIADICKKMGAGMADFVTADAAESEVGLGGEVESVEDYNLYCHYVAGLEDINEQPRPRMWWPKDVWGRYAASLEDFKQPAQAGKAVQCLNHMKEAGGDPNQQQTVQLCRKIEADCVKRLEAMGESKRSVEAAARTAPVPPSTRAIILARALLGVATPANAQTLDYWTQMIATGLLAYAVWIGATGKKIF</sequence>
<dbReference type="PANTHER" id="PTHR11626">
    <property type="entry name" value="FARNESYL-DIPHOSPHATE FARNESYLTRANSFERASE"/>
    <property type="match status" value="1"/>
</dbReference>
<dbReference type="STRING" id="554065.E1ZU54"/>
<dbReference type="GeneID" id="17350074"/>
<dbReference type="InterPro" id="IPR008949">
    <property type="entry name" value="Isoprenoid_synthase_dom_sf"/>
</dbReference>
<dbReference type="PANTHER" id="PTHR11626:SF2">
    <property type="entry name" value="SQUALENE SYNTHASE"/>
    <property type="match status" value="1"/>
</dbReference>
<dbReference type="InterPro" id="IPR044844">
    <property type="entry name" value="Trans_IPPS_euk-type"/>
</dbReference>
<gene>
    <name evidence="1" type="ORF">CHLNCDRAFT_55669</name>
</gene>
<evidence type="ECO:0008006" key="3">
    <source>
        <dbReference type="Google" id="ProtNLM"/>
    </source>
</evidence>
<dbReference type="SMR" id="E1ZU54"/>
<evidence type="ECO:0000313" key="2">
    <source>
        <dbReference type="Proteomes" id="UP000008141"/>
    </source>
</evidence>
<evidence type="ECO:0000313" key="1">
    <source>
        <dbReference type="EMBL" id="EFN50644.1"/>
    </source>
</evidence>
<dbReference type="RefSeq" id="XP_005852307.1">
    <property type="nucleotide sequence ID" value="XM_005852245.1"/>
</dbReference>
<dbReference type="GO" id="GO:0051996">
    <property type="term" value="F:squalene synthase [NAD(P)H] activity"/>
    <property type="evidence" value="ECO:0007669"/>
    <property type="project" value="InterPro"/>
</dbReference>
<dbReference type="OrthoDB" id="431150at2759"/>
<dbReference type="AlphaFoldDB" id="E1ZU54"/>
<dbReference type="Proteomes" id="UP000008141">
    <property type="component" value="Unassembled WGS sequence"/>
</dbReference>
<protein>
    <recommendedName>
        <fullName evidence="3">Squalene synthase</fullName>
    </recommendedName>
</protein>
<dbReference type="SUPFAM" id="SSF48576">
    <property type="entry name" value="Terpenoid synthases"/>
    <property type="match status" value="1"/>
</dbReference>
<accession>E1ZU54</accession>
<dbReference type="GO" id="GO:0005789">
    <property type="term" value="C:endoplasmic reticulum membrane"/>
    <property type="evidence" value="ECO:0007669"/>
    <property type="project" value="TreeGrafter"/>
</dbReference>
<dbReference type="eggNOG" id="KOG1459">
    <property type="taxonomic scope" value="Eukaryota"/>
</dbReference>
<dbReference type="Gene3D" id="1.10.600.10">
    <property type="entry name" value="Farnesyl Diphosphate Synthase"/>
    <property type="match status" value="2"/>
</dbReference>